<sequence length="284" mass="30285">MHETGPVLVDHRERNSVIPAALAAAGLEVRLADLPVGDYVLGHHLAVERKGAADLGASIRDGRLFDQAVRLQSAFPQAVLLVEGEPRIAEDAWRGAVCRLIEDGFTVLHSLDPDDSAAWVVRLAKRARRTASTVRNEGPRRAPRHPSAQAEVMLSVVPGISPTMARSLLSAYGSLSAIAASDDLRRHPGIGPVLAARLSEALGAGYVPLTDRAPEPEQPDRGARAPRRWALAPATDPDAPVDSYDRKAIALRALRSATDGTQLIDTLTGEVVAEAETGRARSWG</sequence>
<dbReference type="GO" id="GO:0000712">
    <property type="term" value="P:resolution of meiotic recombination intermediates"/>
    <property type="evidence" value="ECO:0007669"/>
    <property type="project" value="TreeGrafter"/>
</dbReference>
<dbReference type="GO" id="GO:0000014">
    <property type="term" value="F:single-stranded DNA endodeoxyribonuclease activity"/>
    <property type="evidence" value="ECO:0007669"/>
    <property type="project" value="TreeGrafter"/>
</dbReference>
<dbReference type="Gene3D" id="1.10.150.20">
    <property type="entry name" value="5' to 3' exonuclease, C-terminal subdomain"/>
    <property type="match status" value="1"/>
</dbReference>
<evidence type="ECO:0000256" key="2">
    <source>
        <dbReference type="ARBA" id="ARBA00022759"/>
    </source>
</evidence>
<dbReference type="InterPro" id="IPR010994">
    <property type="entry name" value="RuvA_2-like"/>
</dbReference>
<dbReference type="AlphaFoldDB" id="A0A2P2CIR2"/>
<evidence type="ECO:0000313" key="9">
    <source>
        <dbReference type="EMBL" id="CUR61860.1"/>
    </source>
</evidence>
<dbReference type="PANTHER" id="PTHR10150:SF0">
    <property type="entry name" value="DNA REPAIR ENDONUCLEASE XPF"/>
    <property type="match status" value="1"/>
</dbReference>
<dbReference type="GO" id="GO:0003697">
    <property type="term" value="F:single-stranded DNA binding"/>
    <property type="evidence" value="ECO:0007669"/>
    <property type="project" value="TreeGrafter"/>
</dbReference>
<proteinExistence type="predicted"/>
<evidence type="ECO:0000256" key="7">
    <source>
        <dbReference type="SAM" id="MobiDB-lite"/>
    </source>
</evidence>
<keyword evidence="6" id="KW-0234">DNA repair</keyword>
<evidence type="ECO:0000256" key="5">
    <source>
        <dbReference type="ARBA" id="ARBA00023125"/>
    </source>
</evidence>
<evidence type="ECO:0000256" key="1">
    <source>
        <dbReference type="ARBA" id="ARBA00022722"/>
    </source>
</evidence>
<evidence type="ECO:0000259" key="8">
    <source>
        <dbReference type="SMART" id="SM00891"/>
    </source>
</evidence>
<evidence type="ECO:0000256" key="3">
    <source>
        <dbReference type="ARBA" id="ARBA00022763"/>
    </source>
</evidence>
<feature type="region of interest" description="Disordered" evidence="7">
    <location>
        <begin position="208"/>
        <end position="242"/>
    </location>
</feature>
<dbReference type="SMART" id="SM00891">
    <property type="entry name" value="ERCC4"/>
    <property type="match status" value="1"/>
</dbReference>
<dbReference type="SUPFAM" id="SSF47781">
    <property type="entry name" value="RuvA domain 2-like"/>
    <property type="match status" value="1"/>
</dbReference>
<dbReference type="PANTHER" id="PTHR10150">
    <property type="entry name" value="DNA REPAIR ENDONUCLEASE XPF"/>
    <property type="match status" value="1"/>
</dbReference>
<dbReference type="Gene3D" id="3.40.50.10130">
    <property type="match status" value="1"/>
</dbReference>
<keyword evidence="4" id="KW-0378">Hydrolase</keyword>
<keyword evidence="2" id="KW-0255">Endonuclease</keyword>
<feature type="domain" description="ERCC4" evidence="8">
    <location>
        <begin position="6"/>
        <end position="86"/>
    </location>
</feature>
<name>A0A2P2CIR2_9ZZZZ</name>
<dbReference type="CDD" id="cd20075">
    <property type="entry name" value="XPF_nuclease_XPF_arch"/>
    <property type="match status" value="1"/>
</dbReference>
<feature type="compositionally biased region" description="Basic and acidic residues" evidence="7">
    <location>
        <begin position="212"/>
        <end position="223"/>
    </location>
</feature>
<evidence type="ECO:0000256" key="4">
    <source>
        <dbReference type="ARBA" id="ARBA00022801"/>
    </source>
</evidence>
<keyword evidence="3" id="KW-0227">DNA damage</keyword>
<gene>
    <name evidence="9" type="ORF">NOCA150160</name>
</gene>
<dbReference type="EMBL" id="CZKB01000025">
    <property type="protein sequence ID" value="CUR61860.1"/>
    <property type="molecule type" value="Genomic_DNA"/>
</dbReference>
<dbReference type="GO" id="GO:0003684">
    <property type="term" value="F:damaged DNA binding"/>
    <property type="evidence" value="ECO:0007669"/>
    <property type="project" value="TreeGrafter"/>
</dbReference>
<keyword evidence="5" id="KW-0238">DNA-binding</keyword>
<dbReference type="GO" id="GO:0000110">
    <property type="term" value="C:nucleotide-excision repair factor 1 complex"/>
    <property type="evidence" value="ECO:0007669"/>
    <property type="project" value="TreeGrafter"/>
</dbReference>
<evidence type="ECO:0000256" key="6">
    <source>
        <dbReference type="ARBA" id="ARBA00023204"/>
    </source>
</evidence>
<dbReference type="InterPro" id="IPR011335">
    <property type="entry name" value="Restrct_endonuc-II-like"/>
</dbReference>
<dbReference type="Pfam" id="PF02732">
    <property type="entry name" value="ERCC4"/>
    <property type="match status" value="1"/>
</dbReference>
<dbReference type="Pfam" id="PF14520">
    <property type="entry name" value="HHH_5"/>
    <property type="match status" value="1"/>
</dbReference>
<reference evidence="9" key="1">
    <citation type="submission" date="2015-08" db="EMBL/GenBank/DDBJ databases">
        <authorList>
            <person name="Babu N.S."/>
            <person name="Beckwith C.J."/>
            <person name="Beseler K.G."/>
            <person name="Brison A."/>
            <person name="Carone J.V."/>
            <person name="Caskin T.P."/>
            <person name="Diamond M."/>
            <person name="Durham M.E."/>
            <person name="Foxe J.M."/>
            <person name="Go M."/>
            <person name="Henderson B.A."/>
            <person name="Jones I.B."/>
            <person name="McGettigan J.A."/>
            <person name="Micheletti S.J."/>
            <person name="Nasrallah M.E."/>
            <person name="Ortiz D."/>
            <person name="Piller C.R."/>
            <person name="Privatt S.R."/>
            <person name="Schneider S.L."/>
            <person name="Sharp S."/>
            <person name="Smith T.C."/>
            <person name="Stanton J.D."/>
            <person name="Ullery H.E."/>
            <person name="Wilson R.J."/>
            <person name="Serrano M.G."/>
            <person name="Buck G."/>
            <person name="Lee V."/>
            <person name="Wang Y."/>
            <person name="Carvalho R."/>
            <person name="Voegtly L."/>
            <person name="Shi R."/>
            <person name="Duckworth R."/>
            <person name="Johnson A."/>
            <person name="Loviza R."/>
            <person name="Walstead R."/>
            <person name="Shah Z."/>
            <person name="Kiflezghi M."/>
            <person name="Wade K."/>
            <person name="Ball S.L."/>
            <person name="Bradley K.W."/>
            <person name="Asai D.J."/>
            <person name="Bowman C.A."/>
            <person name="Russell D.A."/>
            <person name="Pope W.H."/>
            <person name="Jacobs-Sera D."/>
            <person name="Hendrix R.W."/>
            <person name="Hatfull G.F."/>
        </authorList>
    </citation>
    <scope>NUCLEOTIDE SEQUENCE</scope>
</reference>
<dbReference type="GO" id="GO:0000724">
    <property type="term" value="P:double-strand break repair via homologous recombination"/>
    <property type="evidence" value="ECO:0007669"/>
    <property type="project" value="TreeGrafter"/>
</dbReference>
<organism evidence="9">
    <name type="scientific">metagenome</name>
    <dbReference type="NCBI Taxonomy" id="256318"/>
    <lineage>
        <taxon>unclassified sequences</taxon>
        <taxon>metagenomes</taxon>
    </lineage>
</organism>
<protein>
    <recommendedName>
        <fullName evidence="8">ERCC4 domain-containing protein</fullName>
    </recommendedName>
</protein>
<dbReference type="SUPFAM" id="SSF52980">
    <property type="entry name" value="Restriction endonuclease-like"/>
    <property type="match status" value="1"/>
</dbReference>
<dbReference type="GO" id="GO:1901255">
    <property type="term" value="P:nucleotide-excision repair involved in interstrand cross-link repair"/>
    <property type="evidence" value="ECO:0007669"/>
    <property type="project" value="TreeGrafter"/>
</dbReference>
<dbReference type="InterPro" id="IPR006166">
    <property type="entry name" value="ERCC4_domain"/>
</dbReference>
<keyword evidence="1" id="KW-0540">Nuclease</keyword>
<accession>A0A2P2CIR2</accession>